<evidence type="ECO:0000256" key="7">
    <source>
        <dbReference type="ARBA" id="ARBA00047615"/>
    </source>
</evidence>
<name>A0A645DE00_9ZZZZ</name>
<dbReference type="SUPFAM" id="SSF52540">
    <property type="entry name" value="P-loop containing nucleoside triphosphate hydrolases"/>
    <property type="match status" value="1"/>
</dbReference>
<dbReference type="InterPro" id="IPR003136">
    <property type="entry name" value="Cytidylate_kin"/>
</dbReference>
<dbReference type="Pfam" id="PF02224">
    <property type="entry name" value="Cytidylate_kin"/>
    <property type="match status" value="1"/>
</dbReference>
<dbReference type="AlphaFoldDB" id="A0A645DE00"/>
<organism evidence="10">
    <name type="scientific">bioreactor metagenome</name>
    <dbReference type="NCBI Taxonomy" id="1076179"/>
    <lineage>
        <taxon>unclassified sequences</taxon>
        <taxon>metagenomes</taxon>
        <taxon>ecological metagenomes</taxon>
    </lineage>
</organism>
<dbReference type="GO" id="GO:0005524">
    <property type="term" value="F:ATP binding"/>
    <property type="evidence" value="ECO:0007669"/>
    <property type="project" value="UniProtKB-KW"/>
</dbReference>
<dbReference type="InterPro" id="IPR011994">
    <property type="entry name" value="Cytidylate_kinase_dom"/>
</dbReference>
<evidence type="ECO:0000256" key="8">
    <source>
        <dbReference type="ARBA" id="ARBA00048478"/>
    </source>
</evidence>
<protein>
    <recommendedName>
        <fullName evidence="2">(d)CMP kinase</fullName>
        <ecNumber evidence="2">2.7.4.25</ecNumber>
    </recommendedName>
</protein>
<dbReference type="EMBL" id="VSSQ01035397">
    <property type="protein sequence ID" value="MPM87596.1"/>
    <property type="molecule type" value="Genomic_DNA"/>
</dbReference>
<keyword evidence="3 10" id="KW-0808">Transferase</keyword>
<evidence type="ECO:0000259" key="9">
    <source>
        <dbReference type="Pfam" id="PF02224"/>
    </source>
</evidence>
<dbReference type="NCBIfam" id="TIGR00017">
    <property type="entry name" value="cmk"/>
    <property type="match status" value="1"/>
</dbReference>
<dbReference type="GO" id="GO:0036430">
    <property type="term" value="F:CMP kinase activity"/>
    <property type="evidence" value="ECO:0007669"/>
    <property type="project" value="RHEA"/>
</dbReference>
<comment type="catalytic activity">
    <reaction evidence="8">
        <text>CMP + ATP = CDP + ADP</text>
        <dbReference type="Rhea" id="RHEA:11600"/>
        <dbReference type="ChEBI" id="CHEBI:30616"/>
        <dbReference type="ChEBI" id="CHEBI:58069"/>
        <dbReference type="ChEBI" id="CHEBI:60377"/>
        <dbReference type="ChEBI" id="CHEBI:456216"/>
        <dbReference type="EC" id="2.7.4.25"/>
    </reaction>
</comment>
<dbReference type="InterPro" id="IPR027417">
    <property type="entry name" value="P-loop_NTPase"/>
</dbReference>
<dbReference type="Gene3D" id="3.40.50.300">
    <property type="entry name" value="P-loop containing nucleotide triphosphate hydrolases"/>
    <property type="match status" value="1"/>
</dbReference>
<proteinExistence type="inferred from homology"/>
<evidence type="ECO:0000256" key="5">
    <source>
        <dbReference type="ARBA" id="ARBA00022777"/>
    </source>
</evidence>
<evidence type="ECO:0000256" key="3">
    <source>
        <dbReference type="ARBA" id="ARBA00022679"/>
    </source>
</evidence>
<feature type="domain" description="Cytidylate kinase" evidence="9">
    <location>
        <begin position="3"/>
        <end position="124"/>
    </location>
</feature>
<dbReference type="CDD" id="cd02020">
    <property type="entry name" value="CMPK"/>
    <property type="match status" value="1"/>
</dbReference>
<dbReference type="EC" id="2.7.4.25" evidence="2"/>
<evidence type="ECO:0000256" key="1">
    <source>
        <dbReference type="ARBA" id="ARBA00009427"/>
    </source>
</evidence>
<gene>
    <name evidence="10" type="primary">cmk_61</name>
    <name evidence="10" type="ORF">SDC9_134696</name>
</gene>
<sequence>MYASAVSALPKVRAALLDLQKNMARRHNIVMDGRDIGTVVLPHADLKFFLTASAEERAKRRYEELVIKGSSVSYEDVLKDMKIRDANDSARDTAPLKAADDAILLDTTGNTLEQSVEMILKLIREKENVL</sequence>
<keyword evidence="5 10" id="KW-0418">Kinase</keyword>
<reference evidence="10" key="1">
    <citation type="submission" date="2019-08" db="EMBL/GenBank/DDBJ databases">
        <authorList>
            <person name="Kucharzyk K."/>
            <person name="Murdoch R.W."/>
            <person name="Higgins S."/>
            <person name="Loffler F."/>
        </authorList>
    </citation>
    <scope>NUCLEOTIDE SEQUENCE</scope>
</reference>
<keyword evidence="4" id="KW-0547">Nucleotide-binding</keyword>
<dbReference type="GO" id="GO:0036431">
    <property type="term" value="F:dCMP kinase activity"/>
    <property type="evidence" value="ECO:0007669"/>
    <property type="project" value="InterPro"/>
</dbReference>
<comment type="catalytic activity">
    <reaction evidence="7">
        <text>dCMP + ATP = dCDP + ADP</text>
        <dbReference type="Rhea" id="RHEA:25094"/>
        <dbReference type="ChEBI" id="CHEBI:30616"/>
        <dbReference type="ChEBI" id="CHEBI:57566"/>
        <dbReference type="ChEBI" id="CHEBI:58593"/>
        <dbReference type="ChEBI" id="CHEBI:456216"/>
        <dbReference type="EC" id="2.7.4.25"/>
    </reaction>
</comment>
<keyword evidence="6" id="KW-0067">ATP-binding</keyword>
<evidence type="ECO:0000256" key="4">
    <source>
        <dbReference type="ARBA" id="ARBA00022741"/>
    </source>
</evidence>
<comment type="similarity">
    <text evidence="1">Belongs to the cytidylate kinase family. Type 1 subfamily.</text>
</comment>
<evidence type="ECO:0000256" key="6">
    <source>
        <dbReference type="ARBA" id="ARBA00022840"/>
    </source>
</evidence>
<accession>A0A645DE00</accession>
<evidence type="ECO:0000313" key="10">
    <source>
        <dbReference type="EMBL" id="MPM87596.1"/>
    </source>
</evidence>
<comment type="caution">
    <text evidence="10">The sequence shown here is derived from an EMBL/GenBank/DDBJ whole genome shotgun (WGS) entry which is preliminary data.</text>
</comment>
<evidence type="ECO:0000256" key="2">
    <source>
        <dbReference type="ARBA" id="ARBA00012906"/>
    </source>
</evidence>